<keyword evidence="9" id="KW-1185">Reference proteome</keyword>
<dbReference type="OrthoDB" id="9791859at2"/>
<dbReference type="UniPathway" id="UPA01057">
    <property type="reaction ID" value="UER00164"/>
</dbReference>
<evidence type="ECO:0000256" key="6">
    <source>
        <dbReference type="HAMAP-Rule" id="MF_01659"/>
    </source>
</evidence>
<proteinExistence type="inferred from homology"/>
<comment type="cofactor">
    <cofactor evidence="6">
        <name>Mg(2+)</name>
        <dbReference type="ChEBI" id="CHEBI:18420"/>
    </cofactor>
    <cofactor evidence="6">
        <name>Mn(2+)</name>
        <dbReference type="ChEBI" id="CHEBI:29035"/>
    </cofactor>
</comment>
<dbReference type="Gene3D" id="3.40.50.970">
    <property type="match status" value="2"/>
</dbReference>
<dbReference type="SUPFAM" id="SSF52518">
    <property type="entry name" value="Thiamin diphosphate-binding fold (THDP-binding)"/>
    <property type="match status" value="2"/>
</dbReference>
<evidence type="ECO:0000256" key="5">
    <source>
        <dbReference type="ARBA" id="ARBA00023211"/>
    </source>
</evidence>
<keyword evidence="1 6" id="KW-0808">Transferase</keyword>
<evidence type="ECO:0000256" key="4">
    <source>
        <dbReference type="ARBA" id="ARBA00023052"/>
    </source>
</evidence>
<dbReference type="GO" id="GO:0070204">
    <property type="term" value="F:2-succinyl-5-enolpyruvyl-6-hydroxy-3-cyclohexene-1-carboxylic-acid synthase activity"/>
    <property type="evidence" value="ECO:0007669"/>
    <property type="project" value="UniProtKB-UniRule"/>
</dbReference>
<keyword evidence="5 6" id="KW-0464">Manganese</keyword>
<dbReference type="NCBIfam" id="TIGR00173">
    <property type="entry name" value="menD"/>
    <property type="match status" value="1"/>
</dbReference>
<evidence type="ECO:0000256" key="1">
    <source>
        <dbReference type="ARBA" id="ARBA00022679"/>
    </source>
</evidence>
<dbReference type="HAMAP" id="MF_01659">
    <property type="entry name" value="MenD"/>
    <property type="match status" value="1"/>
</dbReference>
<dbReference type="Gene3D" id="3.40.50.1220">
    <property type="entry name" value="TPP-binding domain"/>
    <property type="match status" value="1"/>
</dbReference>
<evidence type="ECO:0000256" key="3">
    <source>
        <dbReference type="ARBA" id="ARBA00022842"/>
    </source>
</evidence>
<dbReference type="GO" id="GO:0030145">
    <property type="term" value="F:manganese ion binding"/>
    <property type="evidence" value="ECO:0007669"/>
    <property type="project" value="UniProtKB-UniRule"/>
</dbReference>
<evidence type="ECO:0000313" key="9">
    <source>
        <dbReference type="Proteomes" id="UP000198825"/>
    </source>
</evidence>
<dbReference type="STRING" id="546874.SAMN04488544_2990"/>
<dbReference type="GO" id="GO:0030976">
    <property type="term" value="F:thiamine pyrophosphate binding"/>
    <property type="evidence" value="ECO:0007669"/>
    <property type="project" value="UniProtKB-UniRule"/>
</dbReference>
<comment type="function">
    <text evidence="6">Catalyzes the thiamine diphosphate-dependent decarboxylation of 2-oxoglutarate and the subsequent addition of the resulting succinic semialdehyde-thiamine pyrophosphate anion to isochorismate to yield 2-succinyl-5-enolpyruvyl-6-hydroxy-3-cyclohexene-1-carboxylate (SEPHCHC).</text>
</comment>
<dbReference type="InterPro" id="IPR012001">
    <property type="entry name" value="Thiamin_PyroP_enz_TPP-bd_dom"/>
</dbReference>
<gene>
    <name evidence="6" type="primary">menD</name>
    <name evidence="8" type="ORF">SAMN04488544_2990</name>
</gene>
<protein>
    <recommendedName>
        <fullName evidence="6">2-succinyl-5-enolpyruvyl-6-hydroxy-3-cyclohexene-1-carboxylate synthase</fullName>
        <shortName evidence="6">SEPHCHC synthase</shortName>
        <ecNumber evidence="6">2.2.1.9</ecNumber>
    </recommendedName>
    <alternativeName>
        <fullName evidence="6">Menaquinone biosynthesis protein MenD</fullName>
    </alternativeName>
</protein>
<dbReference type="CDD" id="cd02009">
    <property type="entry name" value="TPP_SHCHC_synthase"/>
    <property type="match status" value="1"/>
</dbReference>
<name>A0A1H2MYH5_9ACTN</name>
<accession>A0A1H2MYH5</accession>
<dbReference type="Proteomes" id="UP000198825">
    <property type="component" value="Chromosome I"/>
</dbReference>
<comment type="cofactor">
    <cofactor evidence="6">
        <name>thiamine diphosphate</name>
        <dbReference type="ChEBI" id="CHEBI:58937"/>
    </cofactor>
    <text evidence="6">Binds 1 thiamine pyrophosphate per subunit.</text>
</comment>
<comment type="subunit">
    <text evidence="6">Homodimer.</text>
</comment>
<dbReference type="GO" id="GO:0000287">
    <property type="term" value="F:magnesium ion binding"/>
    <property type="evidence" value="ECO:0007669"/>
    <property type="project" value="UniProtKB-UniRule"/>
</dbReference>
<comment type="catalytic activity">
    <reaction evidence="6">
        <text>isochorismate + 2-oxoglutarate + H(+) = 5-enolpyruvoyl-6-hydroxy-2-succinyl-cyclohex-3-ene-1-carboxylate + CO2</text>
        <dbReference type="Rhea" id="RHEA:25593"/>
        <dbReference type="ChEBI" id="CHEBI:15378"/>
        <dbReference type="ChEBI" id="CHEBI:16526"/>
        <dbReference type="ChEBI" id="CHEBI:16810"/>
        <dbReference type="ChEBI" id="CHEBI:29780"/>
        <dbReference type="ChEBI" id="CHEBI:58818"/>
        <dbReference type="EC" id="2.2.1.9"/>
    </reaction>
</comment>
<dbReference type="PIRSF" id="PIRSF004983">
    <property type="entry name" value="MenD"/>
    <property type="match status" value="1"/>
</dbReference>
<dbReference type="Pfam" id="PF02776">
    <property type="entry name" value="TPP_enzyme_N"/>
    <property type="match status" value="1"/>
</dbReference>
<comment type="pathway">
    <text evidence="6">Quinol/quinone metabolism; menaquinone biosynthesis.</text>
</comment>
<organism evidence="8 9">
    <name type="scientific">Microlunatus sagamiharensis</name>
    <dbReference type="NCBI Taxonomy" id="546874"/>
    <lineage>
        <taxon>Bacteria</taxon>
        <taxon>Bacillati</taxon>
        <taxon>Actinomycetota</taxon>
        <taxon>Actinomycetes</taxon>
        <taxon>Propionibacteriales</taxon>
        <taxon>Propionibacteriaceae</taxon>
        <taxon>Microlunatus</taxon>
    </lineage>
</organism>
<evidence type="ECO:0000256" key="2">
    <source>
        <dbReference type="ARBA" id="ARBA00022723"/>
    </source>
</evidence>
<dbReference type="InterPro" id="IPR004433">
    <property type="entry name" value="MenaQ_synth_MenD"/>
</dbReference>
<comment type="pathway">
    <text evidence="6">Quinol/quinone metabolism; 1,4-dihydroxy-2-naphthoate biosynthesis; 1,4-dihydroxy-2-naphthoate from chorismate: step 2/7.</text>
</comment>
<dbReference type="InterPro" id="IPR029061">
    <property type="entry name" value="THDP-binding"/>
</dbReference>
<dbReference type="PANTHER" id="PTHR42916:SF1">
    <property type="entry name" value="PROTEIN PHYLLO, CHLOROPLASTIC"/>
    <property type="match status" value="1"/>
</dbReference>
<keyword evidence="4 6" id="KW-0786">Thiamine pyrophosphate</keyword>
<dbReference type="RefSeq" id="WP_091075851.1">
    <property type="nucleotide sequence ID" value="NZ_LT629799.1"/>
</dbReference>
<feature type="domain" description="Thiamine pyrophosphate enzyme N-terminal TPP-binding" evidence="7">
    <location>
        <begin position="7"/>
        <end position="122"/>
    </location>
</feature>
<keyword evidence="3 6" id="KW-0460">Magnesium</keyword>
<dbReference type="GO" id="GO:0009234">
    <property type="term" value="P:menaquinone biosynthetic process"/>
    <property type="evidence" value="ECO:0007669"/>
    <property type="project" value="UniProtKB-UniRule"/>
</dbReference>
<dbReference type="CDD" id="cd07037">
    <property type="entry name" value="TPP_PYR_MenD"/>
    <property type="match status" value="1"/>
</dbReference>
<dbReference type="UniPathway" id="UPA00079"/>
<sequence>MADAGALAAIVVAALRQAGVRDVVLAPGSRSAPLALVLWAADRDGTLRLHVRVDERGAGFLALGLAKATGRPVAVVTTSGTAVANLHPAVLEAWHAHVPLVVVSADRPAALRWTGANQTTHQQDLFAGHVRAAATLAEPRDASFEVARLLAAATGVRSRLPGPVHLDVELVDPLVPDPAALARPLPEVRLPEVRPAPAAEPLALAPGRRTVVVAGDAPPALGRVWADRAAVASVPLLAEPSSNARSGPAALSTYRLLLTALAPDVERVVVVGHPTLSRPVQQLLSRADVELVVTTPYADWPDPGRAATTVVDDVALPAPGPAERAWFARWQDAESRTRGRLDQLLDGWPALTGAEVARHVLAALGEDDVLLVGSSNPVRDLDLAPVAARPPAVHANRGLAGIDGLVSTALGLARGSGGPVTALLGDLSLLHDANALVVGALEVRPDLRLVVVNDDGGSIFSTLEQGGPEHEAAFERVFGTPQGVRFAGFAAAAGAAYRRVDDLDALDDALGRPPRGVELLEVALGRTDRRALDEAVRALGTRV</sequence>
<dbReference type="AlphaFoldDB" id="A0A1H2MYH5"/>
<keyword evidence="6" id="KW-0474">Menaquinone biosynthesis</keyword>
<evidence type="ECO:0000313" key="8">
    <source>
        <dbReference type="EMBL" id="SDU98403.1"/>
    </source>
</evidence>
<comment type="similarity">
    <text evidence="6">Belongs to the TPP enzyme family. MenD subfamily.</text>
</comment>
<keyword evidence="2 6" id="KW-0479">Metal-binding</keyword>
<dbReference type="PANTHER" id="PTHR42916">
    <property type="entry name" value="2-SUCCINYL-5-ENOLPYRUVYL-6-HYDROXY-3-CYCLOHEXENE-1-CARBOXYLATE SYNTHASE"/>
    <property type="match status" value="1"/>
</dbReference>
<dbReference type="EMBL" id="LT629799">
    <property type="protein sequence ID" value="SDU98403.1"/>
    <property type="molecule type" value="Genomic_DNA"/>
</dbReference>
<reference evidence="9" key="1">
    <citation type="submission" date="2016-10" db="EMBL/GenBank/DDBJ databases">
        <authorList>
            <person name="Varghese N."/>
            <person name="Submissions S."/>
        </authorList>
    </citation>
    <scope>NUCLEOTIDE SEQUENCE [LARGE SCALE GENOMIC DNA]</scope>
    <source>
        <strain evidence="9">DSM 21743</strain>
    </source>
</reference>
<evidence type="ECO:0000259" key="7">
    <source>
        <dbReference type="Pfam" id="PF02776"/>
    </source>
</evidence>
<dbReference type="EC" id="2.2.1.9" evidence="6"/>